<dbReference type="Proteomes" id="UP000289184">
    <property type="component" value="Unassembled WGS sequence"/>
</dbReference>
<feature type="region of interest" description="Disordered" evidence="1">
    <location>
        <begin position="1"/>
        <end position="25"/>
    </location>
</feature>
<name>A0A446CX13_9BURK</name>
<accession>A0A446CX13</accession>
<dbReference type="RefSeq" id="WP_129530567.1">
    <property type="nucleotide sequence ID" value="NZ_UFQB01000036.1"/>
</dbReference>
<evidence type="ECO:0000313" key="4">
    <source>
        <dbReference type="Proteomes" id="UP000289184"/>
    </source>
</evidence>
<dbReference type="AlphaFoldDB" id="A0A446CX13"/>
<organism evidence="3 4">
    <name type="scientific">Achromobacter agilis</name>
    <dbReference type="NCBI Taxonomy" id="1353888"/>
    <lineage>
        <taxon>Bacteria</taxon>
        <taxon>Pseudomonadati</taxon>
        <taxon>Pseudomonadota</taxon>
        <taxon>Betaproteobacteria</taxon>
        <taxon>Burkholderiales</taxon>
        <taxon>Alcaligenaceae</taxon>
        <taxon>Achromobacter</taxon>
    </lineage>
</organism>
<keyword evidence="2" id="KW-0812">Transmembrane</keyword>
<reference evidence="3 4" key="1">
    <citation type="submission" date="2018-07" db="EMBL/GenBank/DDBJ databases">
        <authorList>
            <person name="Peeters C."/>
        </authorList>
    </citation>
    <scope>NUCLEOTIDE SEQUENCE [LARGE SCALE GENOMIC DNA]</scope>
    <source>
        <strain evidence="3 4">LMG 3411</strain>
    </source>
</reference>
<feature type="transmembrane region" description="Helical" evidence="2">
    <location>
        <begin position="101"/>
        <end position="121"/>
    </location>
</feature>
<proteinExistence type="predicted"/>
<keyword evidence="2" id="KW-0472">Membrane</keyword>
<gene>
    <name evidence="3" type="ORF">AGI3411_05553</name>
</gene>
<feature type="transmembrane region" description="Helical" evidence="2">
    <location>
        <begin position="312"/>
        <end position="333"/>
    </location>
</feature>
<evidence type="ECO:0000256" key="2">
    <source>
        <dbReference type="SAM" id="Phobius"/>
    </source>
</evidence>
<evidence type="ECO:0000256" key="1">
    <source>
        <dbReference type="SAM" id="MobiDB-lite"/>
    </source>
</evidence>
<evidence type="ECO:0008006" key="5">
    <source>
        <dbReference type="Google" id="ProtNLM"/>
    </source>
</evidence>
<keyword evidence="2" id="KW-1133">Transmembrane helix</keyword>
<feature type="transmembrane region" description="Helical" evidence="2">
    <location>
        <begin position="64"/>
        <end position="81"/>
    </location>
</feature>
<feature type="transmembrane region" description="Helical" evidence="2">
    <location>
        <begin position="268"/>
        <end position="290"/>
    </location>
</feature>
<protein>
    <recommendedName>
        <fullName evidence="5">YcxB-like protein domain-containing protein</fullName>
    </recommendedName>
</protein>
<dbReference type="EMBL" id="UFQB01000036">
    <property type="protein sequence ID" value="SSW72392.1"/>
    <property type="molecule type" value="Genomic_DNA"/>
</dbReference>
<evidence type="ECO:0000313" key="3">
    <source>
        <dbReference type="EMBL" id="SSW72392.1"/>
    </source>
</evidence>
<keyword evidence="4" id="KW-1185">Reference proteome</keyword>
<dbReference type="OrthoDB" id="8648490at2"/>
<sequence>MLEQGVVRNGEQTSRGGGPDGNAGPEPAGTFSIVAPIDLPVRVAAAQFVYSDLFSAARRRPLHILAWVVLLLLVMIGASSWQKSARPGIDGFASRFFNDLFGLGGLSILFIAIPVLAYYAIQPALVRGRLKRWCRDEQLDQPVSVAYRFEPDGLTVTQPGRTTHLACSRIEGVAQGPAHLFIRLRNIEDAYALPLRVLSAEQIAHIKGWAASCHAGAGVAARSLPEADAACDPQPLLASRFTFTEEDRAIALGWQMERPGMRRRRRRGFMLAFLLTALIVPLFFCFLWLLDPDRVPFRYAFPLFIEMFASTFWQYALGFWTLLAAIVVLQPWAQRRHAQTLARRLQKQVPAEACEVRLYDDRLDILQDGWRSSFDMARFDGIERRGSHLIAFRRESEPLFLPLRVLDSDQLVIVERVIGRRAGGGHHRTGTNV</sequence>